<evidence type="ECO:0000313" key="2">
    <source>
        <dbReference type="Proteomes" id="UP000499080"/>
    </source>
</evidence>
<accession>A0A4Y2EG26</accession>
<comment type="caution">
    <text evidence="1">The sequence shown here is derived from an EMBL/GenBank/DDBJ whole genome shotgun (WGS) entry which is preliminary data.</text>
</comment>
<dbReference type="EMBL" id="BGPR01000578">
    <property type="protein sequence ID" value="GBM27199.1"/>
    <property type="molecule type" value="Genomic_DNA"/>
</dbReference>
<reference evidence="1 2" key="1">
    <citation type="journal article" date="2019" name="Sci. Rep.">
        <title>Orb-weaving spider Araneus ventricosus genome elucidates the spidroin gene catalogue.</title>
        <authorList>
            <person name="Kono N."/>
            <person name="Nakamura H."/>
            <person name="Ohtoshi R."/>
            <person name="Moran D.A.P."/>
            <person name="Shinohara A."/>
            <person name="Yoshida Y."/>
            <person name="Fujiwara M."/>
            <person name="Mori M."/>
            <person name="Tomita M."/>
            <person name="Arakawa K."/>
        </authorList>
    </citation>
    <scope>NUCLEOTIDE SEQUENCE [LARGE SCALE GENOMIC DNA]</scope>
</reference>
<dbReference type="AlphaFoldDB" id="A0A4Y2EG26"/>
<proteinExistence type="predicted"/>
<keyword evidence="2" id="KW-1185">Reference proteome</keyword>
<gene>
    <name evidence="1" type="ORF">AVEN_9863_1</name>
</gene>
<protein>
    <recommendedName>
        <fullName evidence="3">RNase H type-1 domain-containing protein</fullName>
    </recommendedName>
</protein>
<evidence type="ECO:0000313" key="1">
    <source>
        <dbReference type="EMBL" id="GBM27199.1"/>
    </source>
</evidence>
<name>A0A4Y2EG26_ARAVE</name>
<sequence>MDPGAGAEYRKSRVEYKRALLSAKQKSWESLCMGYAERFDGLFRITFNKCKRVNDILANPNHDPNLSIVKESMTPLSILTMTQISLLMDHFFPPNSMSDLRNNYNPTRDFIEEINLKEMDIVIKNLKNGKAPGLDQLDYKIWDAILQNVRYCYKDCTQSSFISPNFWYLHMNQLAINNSNSFIQASADDLALASAGSVRKELEDNTNNAPNEIAKKLKELKLDLLVDRRSSIDAPKGYRTKSKLVNSIKEKLRLEEGFERLPWVKAHVGIPGNKFAIASSNKQALVEK</sequence>
<organism evidence="1 2">
    <name type="scientific">Araneus ventricosus</name>
    <name type="common">Orbweaver spider</name>
    <name type="synonym">Epeira ventricosa</name>
    <dbReference type="NCBI Taxonomy" id="182803"/>
    <lineage>
        <taxon>Eukaryota</taxon>
        <taxon>Metazoa</taxon>
        <taxon>Ecdysozoa</taxon>
        <taxon>Arthropoda</taxon>
        <taxon>Chelicerata</taxon>
        <taxon>Arachnida</taxon>
        <taxon>Araneae</taxon>
        <taxon>Araneomorphae</taxon>
        <taxon>Entelegynae</taxon>
        <taxon>Araneoidea</taxon>
        <taxon>Araneidae</taxon>
        <taxon>Araneus</taxon>
    </lineage>
</organism>
<dbReference type="Proteomes" id="UP000499080">
    <property type="component" value="Unassembled WGS sequence"/>
</dbReference>
<evidence type="ECO:0008006" key="3">
    <source>
        <dbReference type="Google" id="ProtNLM"/>
    </source>
</evidence>